<accession>Q03BT7</accession>
<keyword evidence="1" id="KW-0472">Membrane</keyword>
<dbReference type="Proteomes" id="UP000001651">
    <property type="component" value="Chromosome"/>
</dbReference>
<feature type="transmembrane region" description="Helical" evidence="1">
    <location>
        <begin position="30"/>
        <end position="46"/>
    </location>
</feature>
<dbReference type="PaxDb" id="321967-LSEI_0484"/>
<evidence type="ECO:0000313" key="2">
    <source>
        <dbReference type="EMBL" id="ABJ69335.1"/>
    </source>
</evidence>
<keyword evidence="1" id="KW-0812">Transmembrane</keyword>
<protein>
    <recommendedName>
        <fullName evidence="4">Hydrophobic protein</fullName>
    </recommendedName>
</protein>
<dbReference type="EMBL" id="CP000423">
    <property type="protein sequence ID" value="ABJ69335.1"/>
    <property type="molecule type" value="Genomic_DNA"/>
</dbReference>
<name>Q03BT7_LACP3</name>
<organism evidence="2 3">
    <name type="scientific">Lacticaseibacillus paracasei (strain ATCC 334 / BCRC 17002 / CCUG 31169 / CIP 107868 / KCTC 3260 / NRRL B-441)</name>
    <name type="common">Lactobacillus paracasei</name>
    <dbReference type="NCBI Taxonomy" id="321967"/>
    <lineage>
        <taxon>Bacteria</taxon>
        <taxon>Bacillati</taxon>
        <taxon>Bacillota</taxon>
        <taxon>Bacilli</taxon>
        <taxon>Lactobacillales</taxon>
        <taxon>Lactobacillaceae</taxon>
        <taxon>Lacticaseibacillus</taxon>
    </lineage>
</organism>
<reference evidence="2 3" key="1">
    <citation type="journal article" date="2006" name="Proc. Natl. Acad. Sci. U.S.A.">
        <title>Comparative genomics of the lactic acid bacteria.</title>
        <authorList>
            <person name="Makarova K."/>
            <person name="Slesarev A."/>
            <person name="Wolf Y."/>
            <person name="Sorokin A."/>
            <person name="Mirkin B."/>
            <person name="Koonin E."/>
            <person name="Pavlov A."/>
            <person name="Pavlova N."/>
            <person name="Karamychev V."/>
            <person name="Polouchine N."/>
            <person name="Shakhova V."/>
            <person name="Grigoriev I."/>
            <person name="Lou Y."/>
            <person name="Rohksar D."/>
            <person name="Lucas S."/>
            <person name="Huang K."/>
            <person name="Goodstein D.M."/>
            <person name="Hawkins T."/>
            <person name="Plengvidhya V."/>
            <person name="Welker D."/>
            <person name="Hughes J."/>
            <person name="Goh Y."/>
            <person name="Benson A."/>
            <person name="Baldwin K."/>
            <person name="Lee J.H."/>
            <person name="Diaz-Muniz I."/>
            <person name="Dosti B."/>
            <person name="Smeianov V."/>
            <person name="Wechter W."/>
            <person name="Barabote R."/>
            <person name="Lorca G."/>
            <person name="Altermann E."/>
            <person name="Barrangou R."/>
            <person name="Ganesan B."/>
            <person name="Xie Y."/>
            <person name="Rawsthorne H."/>
            <person name="Tamir D."/>
            <person name="Parker C."/>
            <person name="Breidt F."/>
            <person name="Broadbent J."/>
            <person name="Hutkins R."/>
            <person name="O'Sullivan D."/>
            <person name="Steele J."/>
            <person name="Unlu G."/>
            <person name="Saier M."/>
            <person name="Klaenhammer T."/>
            <person name="Richardson P."/>
            <person name="Kozyavkin S."/>
            <person name="Weimer B."/>
            <person name="Mills D."/>
        </authorList>
    </citation>
    <scope>NUCLEOTIDE SEQUENCE [LARGE SCALE GENOMIC DNA]</scope>
    <source>
        <strain evidence="3">ATCC 334 / BCRC 17002 / CCUG 31169 / CIP 107868 / KCTC 3260 / NRRL B-441</strain>
    </source>
</reference>
<evidence type="ECO:0000256" key="1">
    <source>
        <dbReference type="SAM" id="Phobius"/>
    </source>
</evidence>
<keyword evidence="1" id="KW-1133">Transmembrane helix</keyword>
<sequence>MSQIILLIAALFFFTRHVFRFERISRLTLVIIPAYTLVTGILLVSHKRPTFLALGVTILIGAILGWFQTTGLKIHVSQKHDVNGLPIIEIRHGWQYLVGWMARMSMVRTKIVRFCRMRMVVT</sequence>
<dbReference type="AlphaFoldDB" id="Q03BT7"/>
<keyword evidence="3" id="KW-1185">Reference proteome</keyword>
<gene>
    <name evidence="2" type="ordered locus">LSEI_0484</name>
</gene>
<dbReference type="HOGENOM" id="CLU_2023737_0_0_9"/>
<feature type="transmembrane region" description="Helical" evidence="1">
    <location>
        <begin position="51"/>
        <end position="69"/>
    </location>
</feature>
<proteinExistence type="predicted"/>
<evidence type="ECO:0000313" key="3">
    <source>
        <dbReference type="Proteomes" id="UP000001651"/>
    </source>
</evidence>
<dbReference type="STRING" id="321967.LSEI_0484"/>
<evidence type="ECO:0008006" key="4">
    <source>
        <dbReference type="Google" id="ProtNLM"/>
    </source>
</evidence>
<dbReference type="KEGG" id="lca:LSEI_0484"/>